<dbReference type="OrthoDB" id="1050370at2"/>
<name>A0A4Y8L3G5_9BACT</name>
<keyword evidence="1" id="KW-0812">Transmembrane</keyword>
<proteinExistence type="predicted"/>
<organism evidence="2 3">
    <name type="scientific">Dysgonomonas capnocytophagoides</name>
    <dbReference type="NCBI Taxonomy" id="45254"/>
    <lineage>
        <taxon>Bacteria</taxon>
        <taxon>Pseudomonadati</taxon>
        <taxon>Bacteroidota</taxon>
        <taxon>Bacteroidia</taxon>
        <taxon>Bacteroidales</taxon>
        <taxon>Dysgonomonadaceae</taxon>
        <taxon>Dysgonomonas</taxon>
    </lineage>
</organism>
<dbReference type="EMBL" id="SOML01000004">
    <property type="protein sequence ID" value="TFD96827.1"/>
    <property type="molecule type" value="Genomic_DNA"/>
</dbReference>
<sequence>MKKIYLYVSIFFFILGGILSHTYRVYIYSNDIFDFHLADTIGNLVGVPSAACFFIAISKKEINLKKFILEIVLAFCVFECMGLLGLHGVFDWYDIIATIISGVITYFVLKKINKFPQL</sequence>
<dbReference type="Proteomes" id="UP000297861">
    <property type="component" value="Unassembled WGS sequence"/>
</dbReference>
<keyword evidence="1" id="KW-0472">Membrane</keyword>
<keyword evidence="1" id="KW-1133">Transmembrane helix</keyword>
<evidence type="ECO:0000313" key="3">
    <source>
        <dbReference type="Proteomes" id="UP000297861"/>
    </source>
</evidence>
<feature type="transmembrane region" description="Helical" evidence="1">
    <location>
        <begin position="35"/>
        <end position="55"/>
    </location>
</feature>
<reference evidence="2 3" key="1">
    <citation type="submission" date="2019-03" db="EMBL/GenBank/DDBJ databases">
        <title>San Antonio Military Medical Center submission to MRSN (WRAIR), pending publication.</title>
        <authorList>
            <person name="Blyth D.M."/>
            <person name="Mccarthy S.L."/>
            <person name="Schall S.E."/>
            <person name="Stam J.A."/>
            <person name="Ong A.C."/>
            <person name="Mcgann P.T."/>
        </authorList>
    </citation>
    <scope>NUCLEOTIDE SEQUENCE [LARGE SCALE GENOMIC DNA]</scope>
    <source>
        <strain evidence="2 3">MRSN571793</strain>
    </source>
</reference>
<evidence type="ECO:0008006" key="4">
    <source>
        <dbReference type="Google" id="ProtNLM"/>
    </source>
</evidence>
<dbReference type="AlphaFoldDB" id="A0A4Y8L3G5"/>
<evidence type="ECO:0000313" key="2">
    <source>
        <dbReference type="EMBL" id="TFD96827.1"/>
    </source>
</evidence>
<feature type="transmembrane region" description="Helical" evidence="1">
    <location>
        <begin position="92"/>
        <end position="109"/>
    </location>
</feature>
<accession>A0A4Y8L3G5</accession>
<keyword evidence="3" id="KW-1185">Reference proteome</keyword>
<protein>
    <recommendedName>
        <fullName evidence="4">VanZ family protein</fullName>
    </recommendedName>
</protein>
<dbReference type="RefSeq" id="WP_134436109.1">
    <property type="nucleotide sequence ID" value="NZ_SOML01000004.1"/>
</dbReference>
<comment type="caution">
    <text evidence="2">The sequence shown here is derived from an EMBL/GenBank/DDBJ whole genome shotgun (WGS) entry which is preliminary data.</text>
</comment>
<feature type="transmembrane region" description="Helical" evidence="1">
    <location>
        <begin position="67"/>
        <end position="86"/>
    </location>
</feature>
<gene>
    <name evidence="2" type="ORF">E2605_08390</name>
</gene>
<feature type="transmembrane region" description="Helical" evidence="1">
    <location>
        <begin position="5"/>
        <end position="23"/>
    </location>
</feature>
<evidence type="ECO:0000256" key="1">
    <source>
        <dbReference type="SAM" id="Phobius"/>
    </source>
</evidence>